<evidence type="ECO:0000256" key="1">
    <source>
        <dbReference type="SAM" id="MobiDB-lite"/>
    </source>
</evidence>
<feature type="region of interest" description="Disordered" evidence="1">
    <location>
        <begin position="93"/>
        <end position="112"/>
    </location>
</feature>
<evidence type="ECO:0000313" key="3">
    <source>
        <dbReference type="Proteomes" id="UP001217417"/>
    </source>
</evidence>
<sequence>MSKGKIGVTAPSIGRRGFLTLLANTVSFSEDSLLPLAISTCSGSEPRVKRFSNSLTGDKELMLEYVQPKSRKRRERIRLMIFDFLKRTYFPSQSTVPRPETQESVRNHDRGPKFGAFCRPFGRTSVWNSSKRQKPDRRDQRLATFFTLRRRQYASSVQPMQGPTELQTEDVVIASRPTLGTMVAVSSLGTEKSGETSVQPASPSSDVSPDIHASRTFSLAHDLEHITASTYTVKDVRFHPTRAQSKPYAFSGVFNVTTRSRSSSVASAEVDSTSSPFTMTDESDENTQGGSNLRPESVAGSNGSYPSFSTDRNVESAIHGDSIVLLPTEDIFQKSVTNSAAASINFMSISHLRGSSPEIDGFAGENALDFSSDDELSNENTLQSIENIPVSYRHTPMLRRKSEYESPVSPLSPETYYTPVSNSSIRSSEAEFSPRAVTANAQSQQLYNLVRQSIVVADISLTSDTEDHSILHDCESDKGNDDTNGHNMLRESSFQTSLFSDLDPNILDLRALIREDKKFGGDDHDAVATTARVFEDAYDVARRMKPNRRLSECREHITQRELDVQRPQSHGAPRRRESLQRLVHTLDLRAQEEDVSMAFEDISLSPHTETEKDNTSVETITQTVDWQSSRASVYFKHKVYNMVSSFARVRNRHSVSTYNSVTSSQVDVRDNEEEDEMLPYRVVNQIRQDVGQNMIFLTDHDHTNLGVICARCMEESRYFETVNVKFRASVRKLRSENAKKGMAVTQEDLDIVASLARSEAQMDMLSLY</sequence>
<feature type="region of interest" description="Disordered" evidence="1">
    <location>
        <begin position="188"/>
        <end position="210"/>
    </location>
</feature>
<organism evidence="2 3">
    <name type="scientific">Lipomyces tetrasporus</name>
    <dbReference type="NCBI Taxonomy" id="54092"/>
    <lineage>
        <taxon>Eukaryota</taxon>
        <taxon>Fungi</taxon>
        <taxon>Dikarya</taxon>
        <taxon>Ascomycota</taxon>
        <taxon>Saccharomycotina</taxon>
        <taxon>Lipomycetes</taxon>
        <taxon>Lipomycetales</taxon>
        <taxon>Lipomycetaceae</taxon>
        <taxon>Lipomyces</taxon>
    </lineage>
</organism>
<keyword evidence="3" id="KW-1185">Reference proteome</keyword>
<feature type="compositionally biased region" description="Low complexity" evidence="1">
    <location>
        <begin position="261"/>
        <end position="275"/>
    </location>
</feature>
<name>A0AAD7QR49_9ASCO</name>
<comment type="caution">
    <text evidence="2">The sequence shown here is derived from an EMBL/GenBank/DDBJ whole genome shotgun (WGS) entry which is preliminary data.</text>
</comment>
<dbReference type="AlphaFoldDB" id="A0AAD7QR49"/>
<feature type="region of interest" description="Disordered" evidence="1">
    <location>
        <begin position="261"/>
        <end position="308"/>
    </location>
</feature>
<proteinExistence type="predicted"/>
<protein>
    <submittedName>
        <fullName evidence="2">Uncharacterized protein</fullName>
    </submittedName>
</protein>
<feature type="compositionally biased region" description="Polar residues" evidence="1">
    <location>
        <begin position="299"/>
        <end position="308"/>
    </location>
</feature>
<reference evidence="2" key="1">
    <citation type="submission" date="2023-03" db="EMBL/GenBank/DDBJ databases">
        <title>Near-Complete genome sequence of Lipomyces tetrasporous NRRL Y-64009, an oleaginous yeast capable of growing on lignocellulosic hydrolysates.</title>
        <authorList>
            <consortium name="Lawrence Berkeley National Laboratory"/>
            <person name="Jagtap S.S."/>
            <person name="Liu J.-J."/>
            <person name="Walukiewicz H.E."/>
            <person name="Pangilinan J."/>
            <person name="Lipzen A."/>
            <person name="Ahrendt S."/>
            <person name="Koriabine M."/>
            <person name="Cobaugh K."/>
            <person name="Salamov A."/>
            <person name="Yoshinaga Y."/>
            <person name="Ng V."/>
            <person name="Daum C."/>
            <person name="Grigoriev I.V."/>
            <person name="Slininger P.J."/>
            <person name="Dien B.S."/>
            <person name="Jin Y.-S."/>
            <person name="Rao C.V."/>
        </authorList>
    </citation>
    <scope>NUCLEOTIDE SEQUENCE</scope>
    <source>
        <strain evidence="2">NRRL Y-64009</strain>
    </source>
</reference>
<accession>A0AAD7QR49</accession>
<dbReference type="GeneID" id="80879323"/>
<dbReference type="Proteomes" id="UP001217417">
    <property type="component" value="Unassembled WGS sequence"/>
</dbReference>
<evidence type="ECO:0000313" key="2">
    <source>
        <dbReference type="EMBL" id="KAJ8099750.1"/>
    </source>
</evidence>
<feature type="compositionally biased region" description="Basic and acidic residues" evidence="1">
    <location>
        <begin position="100"/>
        <end position="112"/>
    </location>
</feature>
<gene>
    <name evidence="2" type="ORF">POJ06DRAFT_116018</name>
</gene>
<feature type="compositionally biased region" description="Polar residues" evidence="1">
    <location>
        <begin position="276"/>
        <end position="291"/>
    </location>
</feature>
<dbReference type="EMBL" id="JARPMG010000006">
    <property type="protein sequence ID" value="KAJ8099750.1"/>
    <property type="molecule type" value="Genomic_DNA"/>
</dbReference>
<dbReference type="RefSeq" id="XP_056043200.1">
    <property type="nucleotide sequence ID" value="XM_056184157.1"/>
</dbReference>
<feature type="compositionally biased region" description="Polar residues" evidence="1">
    <location>
        <begin position="188"/>
        <end position="207"/>
    </location>
</feature>